<evidence type="ECO:0000313" key="1">
    <source>
        <dbReference type="EMBL" id="KAH3735036.1"/>
    </source>
</evidence>
<reference evidence="1" key="1">
    <citation type="journal article" date="2019" name="bioRxiv">
        <title>The Genome of the Zebra Mussel, Dreissena polymorpha: A Resource for Invasive Species Research.</title>
        <authorList>
            <person name="McCartney M.A."/>
            <person name="Auch B."/>
            <person name="Kono T."/>
            <person name="Mallez S."/>
            <person name="Zhang Y."/>
            <person name="Obille A."/>
            <person name="Becker A."/>
            <person name="Abrahante J.E."/>
            <person name="Garbe J."/>
            <person name="Badalamenti J.P."/>
            <person name="Herman A."/>
            <person name="Mangelson H."/>
            <person name="Liachko I."/>
            <person name="Sullivan S."/>
            <person name="Sone E.D."/>
            <person name="Koren S."/>
            <person name="Silverstein K.A.T."/>
            <person name="Beckman K.B."/>
            <person name="Gohl D.M."/>
        </authorList>
    </citation>
    <scope>NUCLEOTIDE SEQUENCE</scope>
    <source>
        <strain evidence="1">Duluth1</strain>
        <tissue evidence="1">Whole animal</tissue>
    </source>
</reference>
<organism evidence="1 2">
    <name type="scientific">Dreissena polymorpha</name>
    <name type="common">Zebra mussel</name>
    <name type="synonym">Mytilus polymorpha</name>
    <dbReference type="NCBI Taxonomy" id="45954"/>
    <lineage>
        <taxon>Eukaryota</taxon>
        <taxon>Metazoa</taxon>
        <taxon>Spiralia</taxon>
        <taxon>Lophotrochozoa</taxon>
        <taxon>Mollusca</taxon>
        <taxon>Bivalvia</taxon>
        <taxon>Autobranchia</taxon>
        <taxon>Heteroconchia</taxon>
        <taxon>Euheterodonta</taxon>
        <taxon>Imparidentia</taxon>
        <taxon>Neoheterodontei</taxon>
        <taxon>Myida</taxon>
        <taxon>Dreissenoidea</taxon>
        <taxon>Dreissenidae</taxon>
        <taxon>Dreissena</taxon>
    </lineage>
</organism>
<dbReference type="EMBL" id="JAIWYP010000011">
    <property type="protein sequence ID" value="KAH3735036.1"/>
    <property type="molecule type" value="Genomic_DNA"/>
</dbReference>
<name>A0A9D4CZF5_DREPO</name>
<gene>
    <name evidence="1" type="ORF">DPMN_041496</name>
</gene>
<dbReference type="Proteomes" id="UP000828390">
    <property type="component" value="Unassembled WGS sequence"/>
</dbReference>
<reference evidence="1" key="2">
    <citation type="submission" date="2020-11" db="EMBL/GenBank/DDBJ databases">
        <authorList>
            <person name="McCartney M.A."/>
            <person name="Auch B."/>
            <person name="Kono T."/>
            <person name="Mallez S."/>
            <person name="Becker A."/>
            <person name="Gohl D.M."/>
            <person name="Silverstein K.A.T."/>
            <person name="Koren S."/>
            <person name="Bechman K.B."/>
            <person name="Herman A."/>
            <person name="Abrahante J.E."/>
            <person name="Garbe J."/>
        </authorList>
    </citation>
    <scope>NUCLEOTIDE SEQUENCE</scope>
    <source>
        <strain evidence="1">Duluth1</strain>
        <tissue evidence="1">Whole animal</tissue>
    </source>
</reference>
<dbReference type="AlphaFoldDB" id="A0A9D4CZF5"/>
<protein>
    <submittedName>
        <fullName evidence="1">Uncharacterized protein</fullName>
    </submittedName>
</protein>
<evidence type="ECO:0000313" key="2">
    <source>
        <dbReference type="Proteomes" id="UP000828390"/>
    </source>
</evidence>
<comment type="caution">
    <text evidence="1">The sequence shown here is derived from an EMBL/GenBank/DDBJ whole genome shotgun (WGS) entry which is preliminary data.</text>
</comment>
<proteinExistence type="predicted"/>
<accession>A0A9D4CZF5</accession>
<keyword evidence="2" id="KW-1185">Reference proteome</keyword>
<sequence>MMTEIDVDKMDLDDAYDWLDNKDIEHNLESLDEMKELIRITIQGQSKEFQEQISEKVEKALLLEISMKQDISDIYTSFIDVIDMLPSEVTMAGFGRGCECKHKSHIYEVIEEQGVSVNMCTLLDT</sequence>